<dbReference type="Gene3D" id="3.30.450.40">
    <property type="match status" value="1"/>
</dbReference>
<dbReference type="EMBL" id="CP114767">
    <property type="protein sequence ID" value="WBA40695.1"/>
    <property type="molecule type" value="Genomic_DNA"/>
</dbReference>
<evidence type="ECO:0000313" key="2">
    <source>
        <dbReference type="Proteomes" id="UP001211005"/>
    </source>
</evidence>
<dbReference type="InterPro" id="IPR029016">
    <property type="entry name" value="GAF-like_dom_sf"/>
</dbReference>
<organism evidence="1 2">
    <name type="scientific">Hymenobacter canadensis</name>
    <dbReference type="NCBI Taxonomy" id="2999067"/>
    <lineage>
        <taxon>Bacteria</taxon>
        <taxon>Pseudomonadati</taxon>
        <taxon>Bacteroidota</taxon>
        <taxon>Cytophagia</taxon>
        <taxon>Cytophagales</taxon>
        <taxon>Hymenobacteraceae</taxon>
        <taxon>Hymenobacter</taxon>
    </lineage>
</organism>
<keyword evidence="2" id="KW-1185">Reference proteome</keyword>
<dbReference type="PANTHER" id="PTHR43102">
    <property type="entry name" value="SLR1143 PROTEIN"/>
    <property type="match status" value="1"/>
</dbReference>
<gene>
    <name evidence="1" type="ORF">O3303_12775</name>
</gene>
<sequence>MNYPSASLPPNEAERLKAIQPYLDLPLRHQIFQAVVVLTARAFVAPMSIMSIVEETQVQYLGSVGLALPERMARVDCICSAAVYTHDTTIFRDLQQQPCPWVSPAAQAQTDFSFYAGTPLLTEHDFAIGTLCILDREYRLFPSADRNLLRVLARLAMRLLDLQLLGLEQPSALVPCWPEIEARLTTTGEALLALPDPAQQAERERLVQQLNDYIEFI</sequence>
<dbReference type="Proteomes" id="UP001211005">
    <property type="component" value="Chromosome"/>
</dbReference>
<dbReference type="PANTHER" id="PTHR43102:SF2">
    <property type="entry name" value="GAF DOMAIN-CONTAINING PROTEIN"/>
    <property type="match status" value="1"/>
</dbReference>
<protein>
    <submittedName>
        <fullName evidence="1">GAF domain-containing protein</fullName>
    </submittedName>
</protein>
<reference evidence="1 2" key="1">
    <citation type="submission" date="2022-12" db="EMBL/GenBank/DDBJ databases">
        <title>Hymenobacter canadensis sp. nov. isolated from lake water of the Cambridge Bay, Canada.</title>
        <authorList>
            <person name="Kim W.H."/>
            <person name="Lee Y.M."/>
        </authorList>
    </citation>
    <scope>NUCLEOTIDE SEQUENCE [LARGE SCALE GENOMIC DNA]</scope>
    <source>
        <strain evidence="1 2">PAMC 29467</strain>
    </source>
</reference>
<accession>A0ABY7LPR6</accession>
<dbReference type="RefSeq" id="WP_269558781.1">
    <property type="nucleotide sequence ID" value="NZ_CP114767.1"/>
</dbReference>
<proteinExistence type="predicted"/>
<dbReference type="SUPFAM" id="SSF55781">
    <property type="entry name" value="GAF domain-like"/>
    <property type="match status" value="1"/>
</dbReference>
<evidence type="ECO:0000313" key="1">
    <source>
        <dbReference type="EMBL" id="WBA40695.1"/>
    </source>
</evidence>
<name>A0ABY7LPR6_9BACT</name>